<dbReference type="EMBL" id="BOMV01000026">
    <property type="protein sequence ID" value="GIE95354.1"/>
    <property type="molecule type" value="Genomic_DNA"/>
</dbReference>
<sequence>MGPPLIFRPIPDGSGPDAAQESAPGAVAGRPQAAVDRCRRAQRPQTERDPAAALAYHERALALAGDLGHPLDRAPRARQSRRMPYGHLAALA</sequence>
<evidence type="ECO:0000256" key="1">
    <source>
        <dbReference type="SAM" id="MobiDB-lite"/>
    </source>
</evidence>
<protein>
    <submittedName>
        <fullName evidence="2">Uncharacterized protein</fullName>
    </submittedName>
</protein>
<accession>A0A919JXB2</accession>
<keyword evidence="3" id="KW-1185">Reference proteome</keyword>
<evidence type="ECO:0000313" key="3">
    <source>
        <dbReference type="Proteomes" id="UP000636960"/>
    </source>
</evidence>
<gene>
    <name evidence="2" type="ORF">Ari01nite_28190</name>
</gene>
<proteinExistence type="predicted"/>
<organism evidence="2 3">
    <name type="scientific">Paractinoplanes rishiriensis</name>
    <dbReference type="NCBI Taxonomy" id="1050105"/>
    <lineage>
        <taxon>Bacteria</taxon>
        <taxon>Bacillati</taxon>
        <taxon>Actinomycetota</taxon>
        <taxon>Actinomycetes</taxon>
        <taxon>Micromonosporales</taxon>
        <taxon>Micromonosporaceae</taxon>
        <taxon>Paractinoplanes</taxon>
    </lineage>
</organism>
<name>A0A919JXB2_9ACTN</name>
<feature type="region of interest" description="Disordered" evidence="1">
    <location>
        <begin position="1"/>
        <end position="49"/>
    </location>
</feature>
<comment type="caution">
    <text evidence="2">The sequence shown here is derived from an EMBL/GenBank/DDBJ whole genome shotgun (WGS) entry which is preliminary data.</text>
</comment>
<evidence type="ECO:0000313" key="2">
    <source>
        <dbReference type="EMBL" id="GIE95354.1"/>
    </source>
</evidence>
<dbReference type="Proteomes" id="UP000636960">
    <property type="component" value="Unassembled WGS sequence"/>
</dbReference>
<reference evidence="2" key="1">
    <citation type="submission" date="2021-01" db="EMBL/GenBank/DDBJ databases">
        <title>Whole genome shotgun sequence of Actinoplanes rishiriensis NBRC 108556.</title>
        <authorList>
            <person name="Komaki H."/>
            <person name="Tamura T."/>
        </authorList>
    </citation>
    <scope>NUCLEOTIDE SEQUENCE</scope>
    <source>
        <strain evidence="2">NBRC 108556</strain>
    </source>
</reference>
<dbReference type="AlphaFoldDB" id="A0A919JXB2"/>
<feature type="region of interest" description="Disordered" evidence="1">
    <location>
        <begin position="67"/>
        <end position="92"/>
    </location>
</feature>